<gene>
    <name evidence="1" type="ORF">SNA_25295</name>
</gene>
<reference evidence="1 2" key="1">
    <citation type="submission" date="2014-09" db="EMBL/GenBank/DDBJ databases">
        <title>Draft genome sequence of Streptomyces natalensis ATCC 27448, producer of the antifungal pimaricin.</title>
        <authorList>
            <person name="Mendes M.V."/>
            <person name="Beites T."/>
            <person name="Pires S."/>
            <person name="Santos C.L."/>
            <person name="Moradas-Ferreira P."/>
        </authorList>
    </citation>
    <scope>NUCLEOTIDE SEQUENCE [LARGE SCALE GENOMIC DNA]</scope>
    <source>
        <strain evidence="1 2">ATCC 27448</strain>
    </source>
</reference>
<evidence type="ECO:0000313" key="1">
    <source>
        <dbReference type="EMBL" id="KIZ15664.1"/>
    </source>
</evidence>
<accession>A0A0D7CHB2</accession>
<keyword evidence="2" id="KW-1185">Reference proteome</keyword>
<organism evidence="1 2">
    <name type="scientific">Streptomyces natalensis ATCC 27448</name>
    <dbReference type="NCBI Taxonomy" id="1240678"/>
    <lineage>
        <taxon>Bacteria</taxon>
        <taxon>Bacillati</taxon>
        <taxon>Actinomycetota</taxon>
        <taxon>Actinomycetes</taxon>
        <taxon>Kitasatosporales</taxon>
        <taxon>Streptomycetaceae</taxon>
        <taxon>Streptomyces</taxon>
    </lineage>
</organism>
<comment type="caution">
    <text evidence="1">The sequence shown here is derived from an EMBL/GenBank/DDBJ whole genome shotgun (WGS) entry which is preliminary data.</text>
</comment>
<proteinExistence type="predicted"/>
<protein>
    <submittedName>
        <fullName evidence="1">Uncharacterized protein</fullName>
    </submittedName>
</protein>
<evidence type="ECO:0000313" key="2">
    <source>
        <dbReference type="Proteomes" id="UP000032458"/>
    </source>
</evidence>
<sequence>MPEAATLTGRSLGCAPGSLTLRFLSPRLLCTLIDLATDLFDTLNGAAHVREHCLHAMLLLYAMGKRRQPAGSILGILAAYPGFAGRPQTGRVRLPVGDVHVIRA</sequence>
<dbReference type="AlphaFoldDB" id="A0A0D7CHB2"/>
<name>A0A0D7CHB2_9ACTN</name>
<dbReference type="Proteomes" id="UP000032458">
    <property type="component" value="Unassembled WGS sequence"/>
</dbReference>
<dbReference type="EMBL" id="JRKI01000032">
    <property type="protein sequence ID" value="KIZ15664.1"/>
    <property type="molecule type" value="Genomic_DNA"/>
</dbReference>